<gene>
    <name evidence="9" type="primary">ga25169</name>
    <name evidence="9" type="ORF">PR202_ga25169</name>
</gene>
<dbReference type="GO" id="GO:0008270">
    <property type="term" value="F:zinc ion binding"/>
    <property type="evidence" value="ECO:0007669"/>
    <property type="project" value="UniProtKB-KW"/>
</dbReference>
<dbReference type="GO" id="GO:0030154">
    <property type="term" value="P:cell differentiation"/>
    <property type="evidence" value="ECO:0007669"/>
    <property type="project" value="TreeGrafter"/>
</dbReference>
<evidence type="ECO:0000256" key="6">
    <source>
        <dbReference type="PROSITE-ProRule" id="PRU00094"/>
    </source>
</evidence>
<accession>A0AAV5DBI3</accession>
<feature type="compositionally biased region" description="Pro residues" evidence="7">
    <location>
        <begin position="46"/>
        <end position="63"/>
    </location>
</feature>
<evidence type="ECO:0000256" key="1">
    <source>
        <dbReference type="ARBA" id="ARBA00005694"/>
    </source>
</evidence>
<dbReference type="SUPFAM" id="SSF57716">
    <property type="entry name" value="Glucocorticoid receptor-like (DNA-binding domain)"/>
    <property type="match status" value="1"/>
</dbReference>
<comment type="caution">
    <text evidence="9">The sequence shown here is derived from an EMBL/GenBank/DDBJ whole genome shotgun (WGS) entry which is preliminary data.</text>
</comment>
<comment type="similarity">
    <text evidence="1">Belongs to the type IV zinc-finger family. Class A subfamily.</text>
</comment>
<proteinExistence type="inferred from homology"/>
<sequence length="215" mass="23525">MTYCWEPNNSPPRAPTLAVVPRKKRTRPITRRNYFWLPKSRLHPAAAPPLPPRRAAPPPPPPFTTTTSGLKPGNNNNKKRPAAAAAASENNKPRQRNRQRQRACTHCSNTETPQWRAGPRGPGTLCNACGIRYKQQNGRLFEEYRPSTSPSFESGKHSNRHRKVVKLREKKQALLKLVAPGSGDDDSVPPPAATTSGAGGGGGEFMDVCTYISTG</sequence>
<feature type="compositionally biased region" description="Basic residues" evidence="7">
    <location>
        <begin position="93"/>
        <end position="103"/>
    </location>
</feature>
<dbReference type="GO" id="GO:0043565">
    <property type="term" value="F:sequence-specific DNA binding"/>
    <property type="evidence" value="ECO:0007669"/>
    <property type="project" value="InterPro"/>
</dbReference>
<evidence type="ECO:0000256" key="7">
    <source>
        <dbReference type="SAM" id="MobiDB-lite"/>
    </source>
</evidence>
<keyword evidence="10" id="KW-1185">Reference proteome</keyword>
<dbReference type="GO" id="GO:0005634">
    <property type="term" value="C:nucleus"/>
    <property type="evidence" value="ECO:0007669"/>
    <property type="project" value="TreeGrafter"/>
</dbReference>
<keyword evidence="2" id="KW-0479">Metal-binding</keyword>
<evidence type="ECO:0000256" key="4">
    <source>
        <dbReference type="ARBA" id="ARBA00022833"/>
    </source>
</evidence>
<keyword evidence="3 6" id="KW-0863">Zinc-finger</keyword>
<evidence type="ECO:0000256" key="2">
    <source>
        <dbReference type="ARBA" id="ARBA00022723"/>
    </source>
</evidence>
<evidence type="ECO:0000313" key="9">
    <source>
        <dbReference type="EMBL" id="GJN07345.1"/>
    </source>
</evidence>
<dbReference type="PROSITE" id="PS50114">
    <property type="entry name" value="GATA_ZN_FINGER_2"/>
    <property type="match status" value="1"/>
</dbReference>
<organism evidence="9 10">
    <name type="scientific">Eleusine coracana subsp. coracana</name>
    <dbReference type="NCBI Taxonomy" id="191504"/>
    <lineage>
        <taxon>Eukaryota</taxon>
        <taxon>Viridiplantae</taxon>
        <taxon>Streptophyta</taxon>
        <taxon>Embryophyta</taxon>
        <taxon>Tracheophyta</taxon>
        <taxon>Spermatophyta</taxon>
        <taxon>Magnoliopsida</taxon>
        <taxon>Liliopsida</taxon>
        <taxon>Poales</taxon>
        <taxon>Poaceae</taxon>
        <taxon>PACMAD clade</taxon>
        <taxon>Chloridoideae</taxon>
        <taxon>Cynodonteae</taxon>
        <taxon>Eleusininae</taxon>
        <taxon>Eleusine</taxon>
    </lineage>
</organism>
<dbReference type="CDD" id="cd00202">
    <property type="entry name" value="ZnF_GATA"/>
    <property type="match status" value="1"/>
</dbReference>
<feature type="compositionally biased region" description="Low complexity" evidence="7">
    <location>
        <begin position="71"/>
        <end position="90"/>
    </location>
</feature>
<feature type="region of interest" description="Disordered" evidence="7">
    <location>
        <begin position="179"/>
        <end position="204"/>
    </location>
</feature>
<name>A0AAV5DBI3_ELECO</name>
<keyword evidence="5" id="KW-0010">Activator</keyword>
<dbReference type="InterPro" id="IPR013088">
    <property type="entry name" value="Znf_NHR/GATA"/>
</dbReference>
<evidence type="ECO:0000259" key="8">
    <source>
        <dbReference type="PROSITE" id="PS50114"/>
    </source>
</evidence>
<dbReference type="InterPro" id="IPR051140">
    <property type="entry name" value="GATA_TF"/>
</dbReference>
<dbReference type="Proteomes" id="UP001054889">
    <property type="component" value="Unassembled WGS sequence"/>
</dbReference>
<evidence type="ECO:0000256" key="3">
    <source>
        <dbReference type="ARBA" id="ARBA00022771"/>
    </source>
</evidence>
<dbReference type="Gene3D" id="3.30.50.10">
    <property type="entry name" value="Erythroid Transcription Factor GATA-1, subunit A"/>
    <property type="match status" value="1"/>
</dbReference>
<dbReference type="Pfam" id="PF00320">
    <property type="entry name" value="GATA"/>
    <property type="match status" value="1"/>
</dbReference>
<dbReference type="PANTHER" id="PTHR45658:SF108">
    <property type="entry name" value="GATA ZINC FINGER FAMILY PROTEIN"/>
    <property type="match status" value="1"/>
</dbReference>
<feature type="region of interest" description="Disordered" evidence="7">
    <location>
        <begin position="1"/>
        <end position="121"/>
    </location>
</feature>
<evidence type="ECO:0000313" key="10">
    <source>
        <dbReference type="Proteomes" id="UP001054889"/>
    </source>
</evidence>
<protein>
    <recommendedName>
        <fullName evidence="8">GATA-type domain-containing protein</fullName>
    </recommendedName>
</protein>
<dbReference type="PROSITE" id="PS00344">
    <property type="entry name" value="GATA_ZN_FINGER_1"/>
    <property type="match status" value="1"/>
</dbReference>
<dbReference type="EMBL" id="BQKI01000013">
    <property type="protein sequence ID" value="GJN07345.1"/>
    <property type="molecule type" value="Genomic_DNA"/>
</dbReference>
<dbReference type="PANTHER" id="PTHR45658">
    <property type="entry name" value="GATA TRANSCRIPTION FACTOR"/>
    <property type="match status" value="1"/>
</dbReference>
<reference evidence="9" key="1">
    <citation type="journal article" date="2018" name="DNA Res.">
        <title>Multiple hybrid de novo genome assembly of finger millet, an orphan allotetraploid crop.</title>
        <authorList>
            <person name="Hatakeyama M."/>
            <person name="Aluri S."/>
            <person name="Balachadran M.T."/>
            <person name="Sivarajan S.R."/>
            <person name="Patrignani A."/>
            <person name="Gruter S."/>
            <person name="Poveda L."/>
            <person name="Shimizu-Inatsugi R."/>
            <person name="Baeten J."/>
            <person name="Francoijs K.J."/>
            <person name="Nataraja K.N."/>
            <person name="Reddy Y.A.N."/>
            <person name="Phadnis S."/>
            <person name="Ravikumar R.L."/>
            <person name="Schlapbach R."/>
            <person name="Sreeman S.M."/>
            <person name="Shimizu K.K."/>
        </authorList>
    </citation>
    <scope>NUCLEOTIDE SEQUENCE</scope>
</reference>
<evidence type="ECO:0000256" key="5">
    <source>
        <dbReference type="ARBA" id="ARBA00023159"/>
    </source>
</evidence>
<reference evidence="9" key="2">
    <citation type="submission" date="2021-12" db="EMBL/GenBank/DDBJ databases">
        <title>Resequencing data analysis of finger millet.</title>
        <authorList>
            <person name="Hatakeyama M."/>
            <person name="Aluri S."/>
            <person name="Balachadran M.T."/>
            <person name="Sivarajan S.R."/>
            <person name="Poveda L."/>
            <person name="Shimizu-Inatsugi R."/>
            <person name="Schlapbach R."/>
            <person name="Sreeman S.M."/>
            <person name="Shimizu K.K."/>
        </authorList>
    </citation>
    <scope>NUCLEOTIDE SEQUENCE</scope>
</reference>
<dbReference type="GO" id="GO:0006355">
    <property type="term" value="P:regulation of DNA-templated transcription"/>
    <property type="evidence" value="ECO:0007669"/>
    <property type="project" value="InterPro"/>
</dbReference>
<dbReference type="InterPro" id="IPR000679">
    <property type="entry name" value="Znf_GATA"/>
</dbReference>
<feature type="domain" description="GATA-type" evidence="8">
    <location>
        <begin position="98"/>
        <end position="137"/>
    </location>
</feature>
<dbReference type="AlphaFoldDB" id="A0AAV5DBI3"/>
<dbReference type="SMART" id="SM00401">
    <property type="entry name" value="ZnF_GATA"/>
    <property type="match status" value="1"/>
</dbReference>
<keyword evidence="4" id="KW-0862">Zinc</keyword>
<feature type="compositionally biased region" description="Basic residues" evidence="7">
    <location>
        <begin position="21"/>
        <end position="30"/>
    </location>
</feature>